<dbReference type="PANTHER" id="PTHR43427:SF6">
    <property type="entry name" value="CHLORIDE CHANNEL PROTEIN CLC-E"/>
    <property type="match status" value="1"/>
</dbReference>
<dbReference type="Pfam" id="PF02080">
    <property type="entry name" value="TrkA_C"/>
    <property type="match status" value="1"/>
</dbReference>
<dbReference type="STRING" id="1423730.FC75_GL000027"/>
<dbReference type="Gene3D" id="1.10.3080.10">
    <property type="entry name" value="Clc chloride channel"/>
    <property type="match status" value="1"/>
</dbReference>
<keyword evidence="7" id="KW-0869">Chloride channel</keyword>
<feature type="transmembrane region" description="Helical" evidence="10">
    <location>
        <begin position="55"/>
        <end position="74"/>
    </location>
</feature>
<dbReference type="AlphaFoldDB" id="A0A0R2F5E5"/>
<dbReference type="GO" id="GO:0008324">
    <property type="term" value="F:monoatomic cation transmembrane transporter activity"/>
    <property type="evidence" value="ECO:0007669"/>
    <property type="project" value="InterPro"/>
</dbReference>
<keyword evidence="3 10" id="KW-0812">Transmembrane</keyword>
<keyword evidence="5" id="KW-0406">Ion transport</keyword>
<feature type="transmembrane region" description="Helical" evidence="10">
    <location>
        <begin position="224"/>
        <end position="242"/>
    </location>
</feature>
<evidence type="ECO:0000256" key="7">
    <source>
        <dbReference type="ARBA" id="ARBA00023173"/>
    </source>
</evidence>
<evidence type="ECO:0000256" key="10">
    <source>
        <dbReference type="SAM" id="Phobius"/>
    </source>
</evidence>
<keyword evidence="8" id="KW-0868">Chloride</keyword>
<protein>
    <submittedName>
        <fullName evidence="12">Chloride channel protein</fullName>
    </submittedName>
</protein>
<name>A0A0R2F5E5_9LACO</name>
<feature type="transmembrane region" description="Helical" evidence="10">
    <location>
        <begin position="325"/>
        <end position="344"/>
    </location>
</feature>
<feature type="transmembrane region" description="Helical" evidence="10">
    <location>
        <begin position="296"/>
        <end position="319"/>
    </location>
</feature>
<evidence type="ECO:0000256" key="4">
    <source>
        <dbReference type="ARBA" id="ARBA00022989"/>
    </source>
</evidence>
<feature type="transmembrane region" description="Helical" evidence="10">
    <location>
        <begin position="393"/>
        <end position="414"/>
    </location>
</feature>
<dbReference type="PROSITE" id="PS51202">
    <property type="entry name" value="RCK_C"/>
    <property type="match status" value="1"/>
</dbReference>
<dbReference type="RefSeq" id="WP_056989754.1">
    <property type="nucleotide sequence ID" value="NZ_AYZJ01000067.1"/>
</dbReference>
<dbReference type="InterPro" id="IPR036721">
    <property type="entry name" value="RCK_C_sf"/>
</dbReference>
<evidence type="ECO:0000313" key="13">
    <source>
        <dbReference type="Proteomes" id="UP000050865"/>
    </source>
</evidence>
<dbReference type="EMBL" id="AYZJ01000067">
    <property type="protein sequence ID" value="KRN20695.1"/>
    <property type="molecule type" value="Genomic_DNA"/>
</dbReference>
<evidence type="ECO:0000256" key="6">
    <source>
        <dbReference type="ARBA" id="ARBA00023136"/>
    </source>
</evidence>
<dbReference type="PATRIC" id="fig|1423730.4.peg.31"/>
<keyword evidence="13" id="KW-1185">Reference proteome</keyword>
<feature type="transmembrane region" description="Helical" evidence="10">
    <location>
        <begin position="151"/>
        <end position="176"/>
    </location>
</feature>
<dbReference type="PANTHER" id="PTHR43427">
    <property type="entry name" value="CHLORIDE CHANNEL PROTEIN CLC-E"/>
    <property type="match status" value="1"/>
</dbReference>
<dbReference type="GO" id="GO:0006813">
    <property type="term" value="P:potassium ion transport"/>
    <property type="evidence" value="ECO:0007669"/>
    <property type="project" value="InterPro"/>
</dbReference>
<evidence type="ECO:0000256" key="3">
    <source>
        <dbReference type="ARBA" id="ARBA00022692"/>
    </source>
</evidence>
<reference evidence="12 13" key="1">
    <citation type="journal article" date="2015" name="Genome Announc.">
        <title>Expanding the biotechnology potential of lactobacilli through comparative genomics of 213 strains and associated genera.</title>
        <authorList>
            <person name="Sun Z."/>
            <person name="Harris H.M."/>
            <person name="McCann A."/>
            <person name="Guo C."/>
            <person name="Argimon S."/>
            <person name="Zhang W."/>
            <person name="Yang X."/>
            <person name="Jeffery I.B."/>
            <person name="Cooney J.C."/>
            <person name="Kagawa T.F."/>
            <person name="Liu W."/>
            <person name="Song Y."/>
            <person name="Salvetti E."/>
            <person name="Wrobel A."/>
            <person name="Rasinkangas P."/>
            <person name="Parkhill J."/>
            <person name="Rea M.C."/>
            <person name="O'Sullivan O."/>
            <person name="Ritari J."/>
            <person name="Douillard F.P."/>
            <person name="Paul Ross R."/>
            <person name="Yang R."/>
            <person name="Briner A.E."/>
            <person name="Felis G.E."/>
            <person name="de Vos W.M."/>
            <person name="Barrangou R."/>
            <person name="Klaenhammer T.R."/>
            <person name="Caufield P.W."/>
            <person name="Cui Y."/>
            <person name="Zhang H."/>
            <person name="O'Toole P.W."/>
        </authorList>
    </citation>
    <scope>NUCLEOTIDE SEQUENCE [LARGE SCALE GENOMIC DNA]</scope>
    <source>
        <strain evidence="12 13">DSM 22697</strain>
    </source>
</reference>
<feature type="transmembrane region" description="Helical" evidence="10">
    <location>
        <begin position="356"/>
        <end position="381"/>
    </location>
</feature>
<keyword evidence="6 10" id="KW-0472">Membrane</keyword>
<keyword evidence="4 10" id="KW-1133">Transmembrane helix</keyword>
<feature type="transmembrane region" description="Helical" evidence="10">
    <location>
        <begin position="188"/>
        <end position="212"/>
    </location>
</feature>
<dbReference type="InterPro" id="IPR050368">
    <property type="entry name" value="ClC-type_chloride_channel"/>
</dbReference>
<dbReference type="PRINTS" id="PR00762">
    <property type="entry name" value="CLCHANNEL"/>
</dbReference>
<sequence length="514" mass="55227">MQKASKTVDPTRLRFVLFGLLVGLLTGAVVAAFRLSIERILSFMQSLYRAATPGLLALIVLGSIAAGLVVAWMLKSEPNISGSGIPQVEGQLQGELEFHWWSILWKKFVAGIISIGPGLFLGREGPSIQLGAAVGQGVAQGFKKHGSDRRIMIAAGAAGGLAAAFNAPIAGTMFVLEEVYHNFSPLVWITSLASAVGANFISLNVFGEVPVLHLVYDRPLPVSLYWHLLLLGVLLGVLGFAYQKTLLAMPKLYSYTHIPRALQGLVPFLLVIPIGLLDPAILGGGNGLITGFNRSIPAFGVLLVIFALRFVFSMVSYGSGLPGGIFLPILSLGAVIGAAYAVLMGDIGWLPRAYEMNLIIFAMAGYFAGIGKAPFTAILLITEMVGNLTNLMAMAVLSLVAYVVVDLLGGAPIYESLLRRMTTKNRLQAIHRMDRLELPVYAGSVLDGMAVRDFKWPKETLLMAIRRGEDSLLPHGDTVIHGGDTLVILTDASRRAAVRKRLHELAEKMSEQES</sequence>
<comment type="caution">
    <text evidence="12">The sequence shown here is derived from an EMBL/GenBank/DDBJ whole genome shotgun (WGS) entry which is preliminary data.</text>
</comment>
<feature type="domain" description="RCK C-terminal" evidence="11">
    <location>
        <begin position="422"/>
        <end position="504"/>
    </location>
</feature>
<evidence type="ECO:0000256" key="8">
    <source>
        <dbReference type="ARBA" id="ARBA00023214"/>
    </source>
</evidence>
<dbReference type="Pfam" id="PF00654">
    <property type="entry name" value="Voltage_CLC"/>
    <property type="match status" value="1"/>
</dbReference>
<dbReference type="GO" id="GO:0034707">
    <property type="term" value="C:chloride channel complex"/>
    <property type="evidence" value="ECO:0007669"/>
    <property type="project" value="UniProtKB-KW"/>
</dbReference>
<evidence type="ECO:0000256" key="9">
    <source>
        <dbReference type="ARBA" id="ARBA00023303"/>
    </source>
</evidence>
<dbReference type="GO" id="GO:0005254">
    <property type="term" value="F:chloride channel activity"/>
    <property type="evidence" value="ECO:0007669"/>
    <property type="project" value="UniProtKB-KW"/>
</dbReference>
<dbReference type="InterPro" id="IPR001807">
    <property type="entry name" value="ClC"/>
</dbReference>
<organism evidence="12 13">
    <name type="scientific">Lacticaseibacillus camelliae DSM 22697 = JCM 13995</name>
    <dbReference type="NCBI Taxonomy" id="1423730"/>
    <lineage>
        <taxon>Bacteria</taxon>
        <taxon>Bacillati</taxon>
        <taxon>Bacillota</taxon>
        <taxon>Bacilli</taxon>
        <taxon>Lactobacillales</taxon>
        <taxon>Lactobacillaceae</taxon>
        <taxon>Lacticaseibacillus</taxon>
    </lineage>
</organism>
<dbReference type="Gene3D" id="3.30.70.1450">
    <property type="entry name" value="Regulator of K+ conductance, C-terminal domain"/>
    <property type="match status" value="1"/>
</dbReference>
<evidence type="ECO:0000259" key="11">
    <source>
        <dbReference type="PROSITE" id="PS51202"/>
    </source>
</evidence>
<evidence type="ECO:0000256" key="1">
    <source>
        <dbReference type="ARBA" id="ARBA00004141"/>
    </source>
</evidence>
<dbReference type="InterPro" id="IPR014743">
    <property type="entry name" value="Cl-channel_core"/>
</dbReference>
<evidence type="ECO:0000313" key="12">
    <source>
        <dbReference type="EMBL" id="KRN20695.1"/>
    </source>
</evidence>
<dbReference type="Proteomes" id="UP000050865">
    <property type="component" value="Unassembled WGS sequence"/>
</dbReference>
<gene>
    <name evidence="12" type="ORF">FC75_GL000027</name>
</gene>
<dbReference type="CDD" id="cd01031">
    <property type="entry name" value="EriC"/>
    <property type="match status" value="1"/>
</dbReference>
<comment type="subcellular location">
    <subcellularLocation>
        <location evidence="1">Membrane</location>
        <topology evidence="1">Multi-pass membrane protein</topology>
    </subcellularLocation>
</comment>
<dbReference type="SUPFAM" id="SSF81340">
    <property type="entry name" value="Clc chloride channel"/>
    <property type="match status" value="1"/>
</dbReference>
<evidence type="ECO:0000256" key="2">
    <source>
        <dbReference type="ARBA" id="ARBA00022448"/>
    </source>
</evidence>
<accession>A0A0R2F5E5</accession>
<keyword evidence="2" id="KW-0813">Transport</keyword>
<keyword evidence="9" id="KW-0407">Ion channel</keyword>
<proteinExistence type="predicted"/>
<dbReference type="SUPFAM" id="SSF116726">
    <property type="entry name" value="TrkA C-terminal domain-like"/>
    <property type="match status" value="1"/>
</dbReference>
<feature type="transmembrane region" description="Helical" evidence="10">
    <location>
        <begin position="262"/>
        <end position="284"/>
    </location>
</feature>
<evidence type="ECO:0000256" key="5">
    <source>
        <dbReference type="ARBA" id="ARBA00023065"/>
    </source>
</evidence>
<dbReference type="InterPro" id="IPR006037">
    <property type="entry name" value="RCK_C"/>
</dbReference>